<dbReference type="PANTHER" id="PTHR43273">
    <property type="entry name" value="ANAEROBIC SULFATASE-MATURATING ENZYME HOMOLOG ASLB-RELATED"/>
    <property type="match status" value="1"/>
</dbReference>
<dbReference type="Pfam" id="PF04055">
    <property type="entry name" value="Radical_SAM"/>
    <property type="match status" value="1"/>
</dbReference>
<keyword evidence="4" id="KW-0479">Metal-binding</keyword>
<evidence type="ECO:0000313" key="10">
    <source>
        <dbReference type="EMBL" id="MBO8187314.1"/>
    </source>
</evidence>
<evidence type="ECO:0000256" key="1">
    <source>
        <dbReference type="ARBA" id="ARBA00001966"/>
    </source>
</evidence>
<protein>
    <submittedName>
        <fullName evidence="10">Radical SAM protein</fullName>
    </submittedName>
</protein>
<feature type="region of interest" description="Disordered" evidence="8">
    <location>
        <begin position="45"/>
        <end position="81"/>
    </location>
</feature>
<evidence type="ECO:0000256" key="4">
    <source>
        <dbReference type="ARBA" id="ARBA00022723"/>
    </source>
</evidence>
<evidence type="ECO:0000256" key="8">
    <source>
        <dbReference type="SAM" id="MobiDB-lite"/>
    </source>
</evidence>
<dbReference type="SFLD" id="SFLDS00029">
    <property type="entry name" value="Radical_SAM"/>
    <property type="match status" value="1"/>
</dbReference>
<dbReference type="PROSITE" id="PS51918">
    <property type="entry name" value="RADICAL_SAM"/>
    <property type="match status" value="1"/>
</dbReference>
<organism evidence="10 11">
    <name type="scientific">Streptomyces spirodelae</name>
    <dbReference type="NCBI Taxonomy" id="2812904"/>
    <lineage>
        <taxon>Bacteria</taxon>
        <taxon>Bacillati</taxon>
        <taxon>Actinomycetota</taxon>
        <taxon>Actinomycetes</taxon>
        <taxon>Kitasatosporales</taxon>
        <taxon>Streptomycetaceae</taxon>
        <taxon>Streptomyces</taxon>
    </lineage>
</organism>
<dbReference type="EMBL" id="JAFFZN010000015">
    <property type="protein sequence ID" value="MBO8187314.1"/>
    <property type="molecule type" value="Genomic_DNA"/>
</dbReference>
<sequence>MDGTPEVFAIPLEDEAYLVYAPLHGVAFAATKGLVAALPGVLAGEGGGPDGGGPDGGRPDGGGPDDAEADRGGSQIGRAGEGTDSVAAFAREAGLLRTPPSPVTRRKGNPAPTEVTLFLTTACNLRCTYCYASAGDAPATYMSMEVAKQGIDFVIDNAKRLRAPFVGVNYHGGGEPSVHWNLMTESLAYAHDRADGLDVIAASAGNGVFTDRQIDWMIANLNGGMSLSFDGLPEAHDKHRPTVRGTGSSDRVMHTMRRFTDADYPYAVRLTVTAEQIPLLPDSIEFILSRFTPQRVQVEPAYQLGRHEGKPDAETEDFIAAYREAQARAARFGHELVYSAARVGTLTNHFCGITQDNFCLTPSGNVSACFEAFSEDNEFADVFFYGLSGPNGYTFDMDALGRLRELGVEHRSFCDGCFAKWNCAGDCYHKSLSANGRGEFVGSQRCHITRELVKDQLLTRIAGSGGLLWRDGHDGEPCTVHGGRNE</sequence>
<proteinExistence type="inferred from homology"/>
<keyword evidence="3" id="KW-0949">S-adenosyl-L-methionine</keyword>
<dbReference type="SFLD" id="SFLDG01067">
    <property type="entry name" value="SPASM/twitch_domain_containing"/>
    <property type="match status" value="1"/>
</dbReference>
<dbReference type="PROSITE" id="PS01305">
    <property type="entry name" value="MOAA_NIFB_PQQE"/>
    <property type="match status" value="1"/>
</dbReference>
<evidence type="ECO:0000256" key="5">
    <source>
        <dbReference type="ARBA" id="ARBA00023004"/>
    </source>
</evidence>
<gene>
    <name evidence="10" type="ORF">JW592_17850</name>
</gene>
<evidence type="ECO:0000259" key="9">
    <source>
        <dbReference type="PROSITE" id="PS51918"/>
    </source>
</evidence>
<evidence type="ECO:0000256" key="7">
    <source>
        <dbReference type="ARBA" id="ARBA00023601"/>
    </source>
</evidence>
<dbReference type="Gene3D" id="3.20.20.70">
    <property type="entry name" value="Aldolase class I"/>
    <property type="match status" value="1"/>
</dbReference>
<evidence type="ECO:0000256" key="6">
    <source>
        <dbReference type="ARBA" id="ARBA00023014"/>
    </source>
</evidence>
<reference evidence="10 11" key="1">
    <citation type="submission" date="2021-02" db="EMBL/GenBank/DDBJ databases">
        <title>Streptomyces spirodelae sp. nov., isolated from duckweed.</title>
        <authorList>
            <person name="Saimee Y."/>
            <person name="Duangmal K."/>
        </authorList>
    </citation>
    <scope>NUCLEOTIDE SEQUENCE [LARGE SCALE GENOMIC DNA]</scope>
    <source>
        <strain evidence="10 11">DW4-2</strain>
    </source>
</reference>
<keyword evidence="6" id="KW-0411">Iron-sulfur</keyword>
<dbReference type="Proteomes" id="UP001518976">
    <property type="component" value="Unassembled WGS sequence"/>
</dbReference>
<comment type="cofactor">
    <cofactor evidence="1">
        <name>[4Fe-4S] cluster</name>
        <dbReference type="ChEBI" id="CHEBI:49883"/>
    </cofactor>
</comment>
<dbReference type="InterPro" id="IPR013785">
    <property type="entry name" value="Aldolase_TIM"/>
</dbReference>
<dbReference type="InterPro" id="IPR000385">
    <property type="entry name" value="MoaA_NifB_PqqE_Fe-S-bd_CS"/>
</dbReference>
<dbReference type="SFLD" id="SFLDG01386">
    <property type="entry name" value="main_SPASM_domain-containing"/>
    <property type="match status" value="1"/>
</dbReference>
<keyword evidence="11" id="KW-1185">Reference proteome</keyword>
<feature type="domain" description="Radical SAM core" evidence="9">
    <location>
        <begin position="109"/>
        <end position="335"/>
    </location>
</feature>
<dbReference type="CDD" id="cd01335">
    <property type="entry name" value="Radical_SAM"/>
    <property type="match status" value="1"/>
</dbReference>
<name>A0ABS3WW71_9ACTN</name>
<dbReference type="InterPro" id="IPR007197">
    <property type="entry name" value="rSAM"/>
</dbReference>
<dbReference type="SUPFAM" id="SSF102114">
    <property type="entry name" value="Radical SAM enzymes"/>
    <property type="match status" value="1"/>
</dbReference>
<feature type="compositionally biased region" description="Gly residues" evidence="8">
    <location>
        <begin position="45"/>
        <end position="62"/>
    </location>
</feature>
<dbReference type="PANTHER" id="PTHR43273:SF3">
    <property type="entry name" value="ANAEROBIC SULFATASE-MATURATING ENZYME HOMOLOG ASLB-RELATED"/>
    <property type="match status" value="1"/>
</dbReference>
<accession>A0ABS3WW71</accession>
<dbReference type="SFLD" id="SFLDG01384">
    <property type="entry name" value="thioether_bond_formation_requi"/>
    <property type="match status" value="1"/>
</dbReference>
<keyword evidence="2" id="KW-0004">4Fe-4S</keyword>
<evidence type="ECO:0000256" key="3">
    <source>
        <dbReference type="ARBA" id="ARBA00022691"/>
    </source>
</evidence>
<comment type="caution">
    <text evidence="10">The sequence shown here is derived from an EMBL/GenBank/DDBJ whole genome shotgun (WGS) entry which is preliminary data.</text>
</comment>
<comment type="similarity">
    <text evidence="7">Belongs to the radical SAM superfamily. Anaerobic sulfatase-maturating enzyme family.</text>
</comment>
<dbReference type="InterPro" id="IPR058240">
    <property type="entry name" value="rSAM_sf"/>
</dbReference>
<keyword evidence="5" id="KW-0408">Iron</keyword>
<evidence type="ECO:0000313" key="11">
    <source>
        <dbReference type="Proteomes" id="UP001518976"/>
    </source>
</evidence>
<evidence type="ECO:0000256" key="2">
    <source>
        <dbReference type="ARBA" id="ARBA00022485"/>
    </source>
</evidence>
<dbReference type="RefSeq" id="WP_209266122.1">
    <property type="nucleotide sequence ID" value="NZ_JAFFZN010000015.1"/>
</dbReference>
<dbReference type="InterPro" id="IPR023867">
    <property type="entry name" value="Sulphatase_maturase_rSAM"/>
</dbReference>